<evidence type="ECO:0000313" key="3">
    <source>
        <dbReference type="Proteomes" id="UP000028681"/>
    </source>
</evidence>
<name>A0A076LML7_9GAMM</name>
<accession>A0A076LML7</accession>
<dbReference type="KEGG" id="ete:ETEE_2652"/>
<feature type="compositionally biased region" description="Basic residues" evidence="1">
    <location>
        <begin position="20"/>
        <end position="33"/>
    </location>
</feature>
<dbReference type="Proteomes" id="UP000028681">
    <property type="component" value="Chromosome"/>
</dbReference>
<evidence type="ECO:0000256" key="1">
    <source>
        <dbReference type="SAM" id="MobiDB-lite"/>
    </source>
</evidence>
<dbReference type="AlphaFoldDB" id="A0A076LML7"/>
<sequence length="54" mass="6230">MRSISRVNNARGAQCNTAGKGRRAKQQTKKSRYYTKDKPPPQAFYDIAYICIYD</sequence>
<feature type="region of interest" description="Disordered" evidence="1">
    <location>
        <begin position="1"/>
        <end position="37"/>
    </location>
</feature>
<proteinExistence type="predicted"/>
<gene>
    <name evidence="2" type="ORF">ETEE_2652</name>
</gene>
<protein>
    <submittedName>
        <fullName evidence="2">Uncharacterized protein</fullName>
    </submittedName>
</protein>
<dbReference type="HOGENOM" id="CLU_3042954_0_0_6"/>
<organism evidence="2 3">
    <name type="scientific">Edwardsiella anguillarum ET080813</name>
    <dbReference type="NCBI Taxonomy" id="667120"/>
    <lineage>
        <taxon>Bacteria</taxon>
        <taxon>Pseudomonadati</taxon>
        <taxon>Pseudomonadota</taxon>
        <taxon>Gammaproteobacteria</taxon>
        <taxon>Enterobacterales</taxon>
        <taxon>Hafniaceae</taxon>
        <taxon>Edwardsiella</taxon>
    </lineage>
</organism>
<reference evidence="2 3" key="1">
    <citation type="journal article" date="2012" name="PLoS ONE">
        <title>Edwardsiella comparative phylogenomics reveal the new intra/inter-species taxonomic relationships, virulence evolution and niche adaptation mechanisms.</title>
        <authorList>
            <person name="Yang M."/>
            <person name="Lv Y."/>
            <person name="Xiao J."/>
            <person name="Wu H."/>
            <person name="Zheng H."/>
            <person name="Liu Q."/>
            <person name="Zhang Y."/>
            <person name="Wang Q."/>
        </authorList>
    </citation>
    <scope>NUCLEOTIDE SEQUENCE [LARGE SCALE GENOMIC DNA]</scope>
    <source>
        <strain evidence="3">080813</strain>
    </source>
</reference>
<dbReference type="EMBL" id="CP006664">
    <property type="protein sequence ID" value="AIJ09086.1"/>
    <property type="molecule type" value="Genomic_DNA"/>
</dbReference>
<evidence type="ECO:0000313" key="2">
    <source>
        <dbReference type="EMBL" id="AIJ09086.1"/>
    </source>
</evidence>